<proteinExistence type="predicted"/>
<name>A0A386KQ53_9CAUD</name>
<reference evidence="1 2" key="1">
    <citation type="submission" date="2018-08" db="EMBL/GenBank/DDBJ databases">
        <authorList>
            <person name="Preder H."/>
            <person name="Servin-Meza L.A."/>
            <person name="Bonilla J.A."/>
            <person name="Klyczek K."/>
            <person name="Garlena R.A."/>
            <person name="Russell D.A."/>
            <person name="Pope W.H."/>
            <person name="Jacobs-Sera D."/>
            <person name="Hatfull G.F."/>
        </authorList>
    </citation>
    <scope>NUCLEOTIDE SEQUENCE [LARGE SCALE GENOMIC DNA]</scope>
</reference>
<dbReference type="Proteomes" id="UP000281993">
    <property type="component" value="Segment"/>
</dbReference>
<keyword evidence="2" id="KW-1185">Reference proteome</keyword>
<sequence>MPAVHGKNTYVAFDDAAGNLTPLSTYLKEASADKSYDTAESSTFQQPQGAKTYVLGMNDETVSISGNFDAALHEHMQGLMNALNDGTIDSCTVVIGPAGNATGKVRTERECLVTAYNWSASTGDVVTASIEFQRTGPSNDGVFA</sequence>
<protein>
    <submittedName>
        <fullName evidence="1">Major tail protein</fullName>
    </submittedName>
</protein>
<dbReference type="Gene3D" id="4.10.410.40">
    <property type="match status" value="1"/>
</dbReference>
<organism evidence="1 2">
    <name type="scientific">Microbacterium phage ValentiniPuff</name>
    <dbReference type="NCBI Taxonomy" id="2315705"/>
    <lineage>
        <taxon>Viruses</taxon>
        <taxon>Duplodnaviria</taxon>
        <taxon>Heunggongvirae</taxon>
        <taxon>Uroviricota</taxon>
        <taxon>Caudoviricetes</taxon>
        <taxon>Valentinivirus</taxon>
        <taxon>Valentinivirus valentinipuff</taxon>
    </lineage>
</organism>
<evidence type="ECO:0000313" key="1">
    <source>
        <dbReference type="EMBL" id="AYD87360.1"/>
    </source>
</evidence>
<dbReference type="Pfam" id="PF06199">
    <property type="entry name" value="Phage_tail_2"/>
    <property type="match status" value="1"/>
</dbReference>
<accession>A0A386KQ53</accession>
<dbReference type="EMBL" id="MH825712">
    <property type="protein sequence ID" value="AYD87360.1"/>
    <property type="molecule type" value="Genomic_DNA"/>
</dbReference>
<dbReference type="InterPro" id="IPR011855">
    <property type="entry name" value="Phgtail_TP901_1"/>
</dbReference>
<gene>
    <name evidence="1" type="primary">65</name>
    <name evidence="1" type="ORF">SEA_VALENTINIPUFF_65</name>
</gene>
<evidence type="ECO:0000313" key="2">
    <source>
        <dbReference type="Proteomes" id="UP000281993"/>
    </source>
</evidence>